<proteinExistence type="predicted"/>
<evidence type="ECO:0000259" key="2">
    <source>
        <dbReference type="Pfam" id="PF07835"/>
    </source>
</evidence>
<evidence type="ECO:0000313" key="4">
    <source>
        <dbReference type="Proteomes" id="UP000095087"/>
    </source>
</evidence>
<sequence length="47" mass="5170">MKINPADCHPDMDYEQHTSTYALFLKFAVWGTIATAALVLALAIFVA</sequence>
<feature type="domain" description="Cytochrome c oxidase subunit IV bacterial aa3 type" evidence="2">
    <location>
        <begin position="11"/>
        <end position="45"/>
    </location>
</feature>
<evidence type="ECO:0000313" key="3">
    <source>
        <dbReference type="EMBL" id="ODA67521.1"/>
    </source>
</evidence>
<dbReference type="OrthoDB" id="9812071at2"/>
<protein>
    <submittedName>
        <fullName evidence="3">Bacterial aa3 type cytochrome c oxidase subunit IV</fullName>
    </submittedName>
</protein>
<keyword evidence="4" id="KW-1185">Reference proteome</keyword>
<organism evidence="3 4">
    <name type="scientific">Methyloligella halotolerans</name>
    <dbReference type="NCBI Taxonomy" id="1177755"/>
    <lineage>
        <taxon>Bacteria</taxon>
        <taxon>Pseudomonadati</taxon>
        <taxon>Pseudomonadota</taxon>
        <taxon>Alphaproteobacteria</taxon>
        <taxon>Hyphomicrobiales</taxon>
        <taxon>Hyphomicrobiaceae</taxon>
        <taxon>Methyloligella</taxon>
    </lineage>
</organism>
<reference evidence="3 4" key="1">
    <citation type="submission" date="2016-07" db="EMBL/GenBank/DDBJ databases">
        <title>Draft genome sequence of Methyloligella halotolerans C2T (VKM B-2706T=CCUG 61687T=DSM 25045T), a halotolerant polyhydroxybutyrate accumulating methylotroph.</title>
        <authorList>
            <person name="Vasilenko O.V."/>
            <person name="Doronina N.V."/>
            <person name="Poroshina M.N."/>
            <person name="Tarlachkov S.V."/>
            <person name="Trotsenko Y.A."/>
        </authorList>
    </citation>
    <scope>NUCLEOTIDE SEQUENCE [LARGE SCALE GENOMIC DNA]</scope>
    <source>
        <strain evidence="3 4">VKM B-2706</strain>
    </source>
</reference>
<dbReference type="EMBL" id="MASI01000003">
    <property type="protein sequence ID" value="ODA67521.1"/>
    <property type="molecule type" value="Genomic_DNA"/>
</dbReference>
<dbReference type="AlphaFoldDB" id="A0A1E2RZ85"/>
<dbReference type="InterPro" id="IPR012422">
    <property type="entry name" value="Cyt_c_oxidase_su4_bac-aa3"/>
</dbReference>
<dbReference type="Gene3D" id="1.20.5.160">
    <property type="entry name" value="Bacterial aa3 type cytochrome c oxidase subunit IV"/>
    <property type="match status" value="1"/>
</dbReference>
<dbReference type="Proteomes" id="UP000095087">
    <property type="component" value="Unassembled WGS sequence"/>
</dbReference>
<dbReference type="RefSeq" id="WP_083226553.1">
    <property type="nucleotide sequence ID" value="NZ_MASI01000003.1"/>
</dbReference>
<dbReference type="STRING" id="1177755.A7A08_01555"/>
<dbReference type="SUPFAM" id="SSF81469">
    <property type="entry name" value="Bacterial aa3 type cytochrome c oxidase subunit IV"/>
    <property type="match status" value="1"/>
</dbReference>
<dbReference type="InterPro" id="IPR036596">
    <property type="entry name" value="Cyt-C_aa3_sf"/>
</dbReference>
<gene>
    <name evidence="3" type="ORF">A7A08_01555</name>
</gene>
<feature type="transmembrane region" description="Helical" evidence="1">
    <location>
        <begin position="20"/>
        <end position="46"/>
    </location>
</feature>
<keyword evidence="1" id="KW-0472">Membrane</keyword>
<keyword evidence="1" id="KW-1133">Transmembrane helix</keyword>
<name>A0A1E2RZ85_9HYPH</name>
<dbReference type="Pfam" id="PF07835">
    <property type="entry name" value="COX4_pro_2"/>
    <property type="match status" value="1"/>
</dbReference>
<keyword evidence="1" id="KW-0812">Transmembrane</keyword>
<accession>A0A1E2RZ85</accession>
<comment type="caution">
    <text evidence="3">The sequence shown here is derived from an EMBL/GenBank/DDBJ whole genome shotgun (WGS) entry which is preliminary data.</text>
</comment>
<evidence type="ECO:0000256" key="1">
    <source>
        <dbReference type="SAM" id="Phobius"/>
    </source>
</evidence>